<evidence type="ECO:0000313" key="9">
    <source>
        <dbReference type="Proteomes" id="UP000198555"/>
    </source>
</evidence>
<dbReference type="GO" id="GO:0005886">
    <property type="term" value="C:plasma membrane"/>
    <property type="evidence" value="ECO:0007669"/>
    <property type="project" value="UniProtKB-SubCell"/>
</dbReference>
<dbReference type="Proteomes" id="UP000198555">
    <property type="component" value="Unassembled WGS sequence"/>
</dbReference>
<evidence type="ECO:0000256" key="5">
    <source>
        <dbReference type="ARBA" id="ARBA00022989"/>
    </source>
</evidence>
<feature type="transmembrane region" description="Helical" evidence="7">
    <location>
        <begin position="54"/>
        <end position="75"/>
    </location>
</feature>
<feature type="transmembrane region" description="Helical" evidence="7">
    <location>
        <begin position="80"/>
        <end position="100"/>
    </location>
</feature>
<feature type="transmembrane region" description="Helical" evidence="7">
    <location>
        <begin position="115"/>
        <end position="139"/>
    </location>
</feature>
<keyword evidence="5 7" id="KW-1133">Transmembrane helix</keyword>
<dbReference type="RefSeq" id="WP_089770040.1">
    <property type="nucleotide sequence ID" value="NZ_FNWX01000019.1"/>
</dbReference>
<evidence type="ECO:0000256" key="3">
    <source>
        <dbReference type="ARBA" id="ARBA00022475"/>
    </source>
</evidence>
<reference evidence="9" key="1">
    <citation type="submission" date="2016-10" db="EMBL/GenBank/DDBJ databases">
        <authorList>
            <person name="Varghese N."/>
            <person name="Submissions S."/>
        </authorList>
    </citation>
    <scope>NUCLEOTIDE SEQUENCE [LARGE SCALE GENOMIC DNA]</scope>
    <source>
        <strain evidence="9">DSM 19326</strain>
    </source>
</reference>
<sequence>MLKDILKTDNSKTTIIIRLMVSLVFLSEGLQKFLRPESVGSRRFEKIGFDDFEFWANFVGTFEILCGLLLIVGIFTRISAFILVIIMAVAFFTTKIPILWEKGFWDFLHDSRTDWAMMMGSLFLLLKGSGKLGLDYLFFNSKS</sequence>
<evidence type="ECO:0000256" key="1">
    <source>
        <dbReference type="ARBA" id="ARBA00004651"/>
    </source>
</evidence>
<name>A0A1H6K6R3_9FLAO</name>
<dbReference type="PANTHER" id="PTHR33452">
    <property type="entry name" value="OXIDOREDUCTASE CATD-RELATED"/>
    <property type="match status" value="1"/>
</dbReference>
<organism evidence="8 9">
    <name type="scientific">Epilithonimonas hominis</name>
    <dbReference type="NCBI Taxonomy" id="420404"/>
    <lineage>
        <taxon>Bacteria</taxon>
        <taxon>Pseudomonadati</taxon>
        <taxon>Bacteroidota</taxon>
        <taxon>Flavobacteriia</taxon>
        <taxon>Flavobacteriales</taxon>
        <taxon>Weeksellaceae</taxon>
        <taxon>Chryseobacterium group</taxon>
        <taxon>Epilithonimonas</taxon>
    </lineage>
</organism>
<keyword evidence="9" id="KW-1185">Reference proteome</keyword>
<dbReference type="AlphaFoldDB" id="A0A1H6K6R3"/>
<dbReference type="Pfam" id="PF07681">
    <property type="entry name" value="DoxX"/>
    <property type="match status" value="1"/>
</dbReference>
<proteinExistence type="inferred from homology"/>
<gene>
    <name evidence="8" type="ORF">SAMN05421793_11922</name>
</gene>
<dbReference type="InterPro" id="IPR032808">
    <property type="entry name" value="DoxX"/>
</dbReference>
<evidence type="ECO:0000256" key="2">
    <source>
        <dbReference type="ARBA" id="ARBA00006679"/>
    </source>
</evidence>
<keyword evidence="6 7" id="KW-0472">Membrane</keyword>
<dbReference type="PANTHER" id="PTHR33452:SF1">
    <property type="entry name" value="INNER MEMBRANE PROTEIN YPHA-RELATED"/>
    <property type="match status" value="1"/>
</dbReference>
<accession>A0A1H6K6R3</accession>
<comment type="similarity">
    <text evidence="2">Belongs to the DoxX family.</text>
</comment>
<evidence type="ECO:0000256" key="4">
    <source>
        <dbReference type="ARBA" id="ARBA00022692"/>
    </source>
</evidence>
<evidence type="ECO:0000256" key="7">
    <source>
        <dbReference type="SAM" id="Phobius"/>
    </source>
</evidence>
<dbReference type="EMBL" id="FNWX01000019">
    <property type="protein sequence ID" value="SEH67137.1"/>
    <property type="molecule type" value="Genomic_DNA"/>
</dbReference>
<dbReference type="STRING" id="420404.SAMN05421793_11922"/>
<evidence type="ECO:0000313" key="8">
    <source>
        <dbReference type="EMBL" id="SEH67137.1"/>
    </source>
</evidence>
<keyword evidence="3" id="KW-1003">Cell membrane</keyword>
<dbReference type="InterPro" id="IPR051907">
    <property type="entry name" value="DoxX-like_oxidoreductase"/>
</dbReference>
<protein>
    <submittedName>
        <fullName evidence="8">Uncharacterized membrane protein YphA, DoxX/SURF4 family</fullName>
    </submittedName>
</protein>
<comment type="subcellular location">
    <subcellularLocation>
        <location evidence="1">Cell membrane</location>
        <topology evidence="1">Multi-pass membrane protein</topology>
    </subcellularLocation>
</comment>
<evidence type="ECO:0000256" key="6">
    <source>
        <dbReference type="ARBA" id="ARBA00023136"/>
    </source>
</evidence>
<keyword evidence="4 7" id="KW-0812">Transmembrane</keyword>